<feature type="transmembrane region" description="Helical" evidence="1">
    <location>
        <begin position="20"/>
        <end position="39"/>
    </location>
</feature>
<dbReference type="InterPro" id="IPR006674">
    <property type="entry name" value="HD_domain"/>
</dbReference>
<protein>
    <submittedName>
        <fullName evidence="3">Metal dependent phosphohydrolase</fullName>
    </submittedName>
</protein>
<feature type="domain" description="HD/PDEase" evidence="2">
    <location>
        <begin position="251"/>
        <end position="414"/>
    </location>
</feature>
<dbReference type="PANTHER" id="PTHR36442">
    <property type="entry name" value="CYCLIC-DI-AMP PHOSPHODIESTERASE PGPH"/>
    <property type="match status" value="1"/>
</dbReference>
<dbReference type="GO" id="GO:0016787">
    <property type="term" value="F:hydrolase activity"/>
    <property type="evidence" value="ECO:0007669"/>
    <property type="project" value="UniProtKB-KW"/>
</dbReference>
<dbReference type="InterPro" id="IPR003607">
    <property type="entry name" value="HD/PDEase_dom"/>
</dbReference>
<dbReference type="InterPro" id="IPR052722">
    <property type="entry name" value="PgpH_phosphodiesterase"/>
</dbReference>
<dbReference type="CDD" id="cd00077">
    <property type="entry name" value="HDc"/>
    <property type="match status" value="1"/>
</dbReference>
<dbReference type="EMBL" id="BGZO01000007">
    <property type="protein sequence ID" value="GBR75744.1"/>
    <property type="molecule type" value="Genomic_DNA"/>
</dbReference>
<organism evidence="3 4">
    <name type="scientific">Candidatus Termititenax persephonae</name>
    <dbReference type="NCBI Taxonomy" id="2218525"/>
    <lineage>
        <taxon>Bacteria</taxon>
        <taxon>Bacillati</taxon>
        <taxon>Candidatus Margulisiibacteriota</taxon>
        <taxon>Candidatus Termititenacia</taxon>
        <taxon>Candidatus Termititenacales</taxon>
        <taxon>Candidatus Termititenacaceae</taxon>
        <taxon>Candidatus Termititenax</taxon>
    </lineage>
</organism>
<name>A0A388TFC0_9BACT</name>
<feature type="transmembrane region" description="Helical" evidence="1">
    <location>
        <begin position="77"/>
        <end position="96"/>
    </location>
</feature>
<feature type="transmembrane region" description="Helical" evidence="1">
    <location>
        <begin position="45"/>
        <end position="65"/>
    </location>
</feature>
<dbReference type="PANTHER" id="PTHR36442:SF1">
    <property type="entry name" value="CYCLIC-DI-AMP PHOSPHODIESTERASE PGPH"/>
    <property type="match status" value="1"/>
</dbReference>
<accession>A0A388TFC0</accession>
<dbReference type="Pfam" id="PF07698">
    <property type="entry name" value="7TM-7TMR_HD"/>
    <property type="match status" value="1"/>
</dbReference>
<feature type="transmembrane region" description="Helical" evidence="1">
    <location>
        <begin position="116"/>
        <end position="135"/>
    </location>
</feature>
<dbReference type="Pfam" id="PF01966">
    <property type="entry name" value="HD"/>
    <property type="match status" value="1"/>
</dbReference>
<evidence type="ECO:0000313" key="4">
    <source>
        <dbReference type="Proteomes" id="UP000275925"/>
    </source>
</evidence>
<dbReference type="InterPro" id="IPR006675">
    <property type="entry name" value="HDIG_dom"/>
</dbReference>
<reference evidence="3 4" key="1">
    <citation type="journal article" date="2019" name="ISME J.">
        <title>Genome analyses of uncultured TG2/ZB3 bacteria in 'Margulisbacteria' specifically attached to ectosymbiotic spirochetes of protists in the termite gut.</title>
        <authorList>
            <person name="Utami Y.D."/>
            <person name="Kuwahara H."/>
            <person name="Igai K."/>
            <person name="Murakami T."/>
            <person name="Sugaya K."/>
            <person name="Morikawa T."/>
            <person name="Nagura Y."/>
            <person name="Yuki M."/>
            <person name="Deevong P."/>
            <person name="Inoue T."/>
            <person name="Kihara K."/>
            <person name="Lo N."/>
            <person name="Yamada A."/>
            <person name="Ohkuma M."/>
            <person name="Hongoh Y."/>
        </authorList>
    </citation>
    <scope>NUCLEOTIDE SEQUENCE [LARGE SCALE GENOMIC DNA]</scope>
    <source>
        <strain evidence="3">NkOx7-02</strain>
    </source>
</reference>
<evidence type="ECO:0000313" key="3">
    <source>
        <dbReference type="EMBL" id="GBR75744.1"/>
    </source>
</evidence>
<proteinExistence type="predicted"/>
<keyword evidence="1" id="KW-0812">Transmembrane</keyword>
<dbReference type="SMART" id="SM00471">
    <property type="entry name" value="HDc"/>
    <property type="match status" value="1"/>
</dbReference>
<keyword evidence="1" id="KW-1133">Transmembrane helix</keyword>
<dbReference type="NCBIfam" id="TIGR00277">
    <property type="entry name" value="HDIG"/>
    <property type="match status" value="1"/>
</dbReference>
<keyword evidence="1" id="KW-0472">Membrane</keyword>
<evidence type="ECO:0000256" key="1">
    <source>
        <dbReference type="SAM" id="Phobius"/>
    </source>
</evidence>
<comment type="caution">
    <text evidence="3">The sequence shown here is derived from an EMBL/GenBank/DDBJ whole genome shotgun (WGS) entry which is preliminary data.</text>
</comment>
<dbReference type="InterPro" id="IPR011621">
    <property type="entry name" value="Metal-dep_PHydrolase_7TM_intra"/>
</dbReference>
<feature type="transmembrane region" description="Helical" evidence="1">
    <location>
        <begin position="142"/>
        <end position="161"/>
    </location>
</feature>
<gene>
    <name evidence="3" type="ORF">NO2_0388</name>
</gene>
<dbReference type="AlphaFoldDB" id="A0A388TFC0"/>
<keyword evidence="4" id="KW-1185">Reference proteome</keyword>
<dbReference type="SUPFAM" id="SSF109604">
    <property type="entry name" value="HD-domain/PDEase-like"/>
    <property type="match status" value="1"/>
</dbReference>
<feature type="transmembrane region" description="Helical" evidence="1">
    <location>
        <begin position="167"/>
        <end position="189"/>
    </location>
</feature>
<evidence type="ECO:0000259" key="2">
    <source>
        <dbReference type="SMART" id="SM00471"/>
    </source>
</evidence>
<dbReference type="Gene3D" id="1.10.3210.10">
    <property type="entry name" value="Hypothetical protein af1432"/>
    <property type="match status" value="1"/>
</dbReference>
<sequence>MVFKKNKLDWAEFLKRTGLIEFSIAAAWFVLSSLIIVVPSDWRRALALLVLNGAGLGLIINKILTMHARSIFFTKRIFLLLALISCSVLLAADYLLPLNPLLVPLSAATAIYALVYGNRSVAIYLTIYLSFVLALQGSENYFFYFTVHTIQGLFMVYFSSVRTERNSLAYSAVYSALAGIAAIVMFCLLGQSSFVSFYANAGALLLSAVCSIVVIIGLLPYIEDIFYIITPTKLLELASPANPLLRRLSMEAPGTYHHSLIVANLADAAAESIKANALLARVGAYYHDIGKIKRPLFFVENQHAFDNPHNQLNPHMSSQIIIAHTRDGAALGREYKLPQLIIDIIRQHHGDSVVTYFLHTFKEANAQAAESERTLVNENDFRYPGPKPQTKEAAVIMLADSCEAAVRTLEKPTPSRVNNLIGRLIKEKLDAGQLADCPLTIRELTAIQLSLQKTVANMFHNRIAYNDKSKG</sequence>
<dbReference type="Proteomes" id="UP000275925">
    <property type="component" value="Unassembled WGS sequence"/>
</dbReference>
<feature type="transmembrane region" description="Helical" evidence="1">
    <location>
        <begin position="201"/>
        <end position="222"/>
    </location>
</feature>